<dbReference type="SUPFAM" id="SSF54782">
    <property type="entry name" value="Porphobilinogen deaminase (hydroxymethylbilane synthase), C-terminal domain"/>
    <property type="match status" value="1"/>
</dbReference>
<dbReference type="CDD" id="cd00494">
    <property type="entry name" value="PBP2_HMBS"/>
    <property type="match status" value="1"/>
</dbReference>
<evidence type="ECO:0000313" key="12">
    <source>
        <dbReference type="Proteomes" id="UP000199158"/>
    </source>
</evidence>
<comment type="catalytic activity">
    <reaction evidence="7 8">
        <text>4 porphobilinogen + H2O = hydroxymethylbilane + 4 NH4(+)</text>
        <dbReference type="Rhea" id="RHEA:13185"/>
        <dbReference type="ChEBI" id="CHEBI:15377"/>
        <dbReference type="ChEBI" id="CHEBI:28938"/>
        <dbReference type="ChEBI" id="CHEBI:57845"/>
        <dbReference type="ChEBI" id="CHEBI:58126"/>
        <dbReference type="EC" id="2.5.1.61"/>
    </reaction>
</comment>
<dbReference type="Pfam" id="PF03900">
    <property type="entry name" value="Porphobil_deamC"/>
    <property type="match status" value="1"/>
</dbReference>
<dbReference type="FunFam" id="3.40.190.10:FF:000005">
    <property type="entry name" value="Porphobilinogen deaminase"/>
    <property type="match status" value="1"/>
</dbReference>
<dbReference type="InterPro" id="IPR022419">
    <property type="entry name" value="Porphobilin_deaminase_cofac_BS"/>
</dbReference>
<dbReference type="EMBL" id="FOCG01000001">
    <property type="protein sequence ID" value="SEM65293.1"/>
    <property type="molecule type" value="Genomic_DNA"/>
</dbReference>
<dbReference type="InterPro" id="IPR022418">
    <property type="entry name" value="Porphobilinogen_deaminase_C"/>
</dbReference>
<dbReference type="SUPFAM" id="SSF53850">
    <property type="entry name" value="Periplasmic binding protein-like II"/>
    <property type="match status" value="1"/>
</dbReference>
<dbReference type="Pfam" id="PF01379">
    <property type="entry name" value="Porphobil_deam"/>
    <property type="match status" value="1"/>
</dbReference>
<evidence type="ECO:0000256" key="5">
    <source>
        <dbReference type="ARBA" id="ARBA00022679"/>
    </source>
</evidence>
<dbReference type="InterPro" id="IPR000860">
    <property type="entry name" value="HemC"/>
</dbReference>
<dbReference type="GO" id="GO:0005737">
    <property type="term" value="C:cytoplasm"/>
    <property type="evidence" value="ECO:0007669"/>
    <property type="project" value="UniProtKB-UniRule"/>
</dbReference>
<comment type="cofactor">
    <cofactor evidence="8">
        <name>dipyrromethane</name>
        <dbReference type="ChEBI" id="CHEBI:60342"/>
    </cofactor>
    <text evidence="8">Binds 1 dipyrromethane group covalently.</text>
</comment>
<protein>
    <recommendedName>
        <fullName evidence="8">Porphobilinogen deaminase</fullName>
        <shortName evidence="8">PBG</shortName>
        <ecNumber evidence="8">2.5.1.61</ecNumber>
    </recommendedName>
    <alternativeName>
        <fullName evidence="8">Hydroxymethylbilane synthase</fullName>
        <shortName evidence="8">HMBS</shortName>
    </alternativeName>
    <alternativeName>
        <fullName evidence="8">Pre-uroporphyrinogen synthase</fullName>
    </alternativeName>
</protein>
<evidence type="ECO:0000259" key="10">
    <source>
        <dbReference type="Pfam" id="PF03900"/>
    </source>
</evidence>
<evidence type="ECO:0000256" key="7">
    <source>
        <dbReference type="ARBA" id="ARBA00048169"/>
    </source>
</evidence>
<evidence type="ECO:0000256" key="4">
    <source>
        <dbReference type="ARBA" id="ARBA00011245"/>
    </source>
</evidence>
<name>A0A1H8A412_9FIRM</name>
<gene>
    <name evidence="8" type="primary">hemC</name>
    <name evidence="11" type="ORF">SAMN05216180_1096</name>
</gene>
<comment type="miscellaneous">
    <text evidence="8">The porphobilinogen subunits are added to the dipyrromethane group.</text>
</comment>
<dbReference type="PANTHER" id="PTHR11557">
    <property type="entry name" value="PORPHOBILINOGEN DEAMINASE"/>
    <property type="match status" value="1"/>
</dbReference>
<accession>A0A1H8A412</accession>
<keyword evidence="5 8" id="KW-0808">Transferase</keyword>
<keyword evidence="12" id="KW-1185">Reference proteome</keyword>
<dbReference type="PRINTS" id="PR00151">
    <property type="entry name" value="PORPHBDMNASE"/>
</dbReference>
<dbReference type="InterPro" id="IPR022417">
    <property type="entry name" value="Porphobilin_deaminase_N"/>
</dbReference>
<feature type="domain" description="Porphobilinogen deaminase C-terminal" evidence="10">
    <location>
        <begin position="223"/>
        <end position="291"/>
    </location>
</feature>
<dbReference type="AlphaFoldDB" id="A0A1H8A412"/>
<evidence type="ECO:0000256" key="6">
    <source>
        <dbReference type="ARBA" id="ARBA00023244"/>
    </source>
</evidence>
<dbReference type="Proteomes" id="UP000199158">
    <property type="component" value="Unassembled WGS sequence"/>
</dbReference>
<dbReference type="OrthoDB" id="9810298at2"/>
<dbReference type="PANTHER" id="PTHR11557:SF0">
    <property type="entry name" value="PORPHOBILINOGEN DEAMINASE"/>
    <property type="match status" value="1"/>
</dbReference>
<dbReference type="PROSITE" id="PS00533">
    <property type="entry name" value="PORPHOBILINOGEN_DEAM"/>
    <property type="match status" value="1"/>
</dbReference>
<comment type="subunit">
    <text evidence="4 8">Monomer.</text>
</comment>
<evidence type="ECO:0000256" key="8">
    <source>
        <dbReference type="HAMAP-Rule" id="MF_00260"/>
    </source>
</evidence>
<dbReference type="InterPro" id="IPR036803">
    <property type="entry name" value="Porphobilinogen_deaminase_C_sf"/>
</dbReference>
<dbReference type="STRING" id="474960.SAMN05216180_1096"/>
<dbReference type="PIRSF" id="PIRSF001438">
    <property type="entry name" value="4pyrrol_synth_OHMeBilane_synth"/>
    <property type="match status" value="1"/>
</dbReference>
<proteinExistence type="inferred from homology"/>
<dbReference type="EC" id="2.5.1.61" evidence="8"/>
<feature type="domain" description="Porphobilinogen deaminase N-terminal" evidence="9">
    <location>
        <begin position="6"/>
        <end position="207"/>
    </location>
</feature>
<dbReference type="GO" id="GO:0006782">
    <property type="term" value="P:protoporphyrinogen IX biosynthetic process"/>
    <property type="evidence" value="ECO:0007669"/>
    <property type="project" value="UniProtKB-UniRule"/>
</dbReference>
<evidence type="ECO:0000256" key="1">
    <source>
        <dbReference type="ARBA" id="ARBA00002869"/>
    </source>
</evidence>
<organism evidence="11 12">
    <name type="scientific">Hydrogenoanaerobacterium saccharovorans</name>
    <dbReference type="NCBI Taxonomy" id="474960"/>
    <lineage>
        <taxon>Bacteria</taxon>
        <taxon>Bacillati</taxon>
        <taxon>Bacillota</taxon>
        <taxon>Clostridia</taxon>
        <taxon>Eubacteriales</taxon>
        <taxon>Oscillospiraceae</taxon>
        <taxon>Hydrogenoanaerobacterium</taxon>
    </lineage>
</organism>
<dbReference type="Gene3D" id="3.30.160.40">
    <property type="entry name" value="Porphobilinogen deaminase, C-terminal domain"/>
    <property type="match status" value="1"/>
</dbReference>
<evidence type="ECO:0000256" key="2">
    <source>
        <dbReference type="ARBA" id="ARBA00004735"/>
    </source>
</evidence>
<comment type="pathway">
    <text evidence="2">Porphyrin-containing compound metabolism; protoporphyrin-IX biosynthesis; coproporphyrinogen-III from 5-aminolevulinate: step 2/4.</text>
</comment>
<evidence type="ECO:0000256" key="3">
    <source>
        <dbReference type="ARBA" id="ARBA00005638"/>
    </source>
</evidence>
<feature type="modified residue" description="S-(dipyrrolylmethanemethyl)cysteine" evidence="8">
    <location>
        <position position="238"/>
    </location>
</feature>
<reference evidence="11 12" key="1">
    <citation type="submission" date="2016-10" db="EMBL/GenBank/DDBJ databases">
        <authorList>
            <person name="de Groot N.N."/>
        </authorList>
    </citation>
    <scope>NUCLEOTIDE SEQUENCE [LARGE SCALE GENOMIC DNA]</scope>
    <source>
        <strain evidence="11 12">CGMCC 1.5070</strain>
    </source>
</reference>
<dbReference type="HAMAP" id="MF_00260">
    <property type="entry name" value="Porphobil_deam"/>
    <property type="match status" value="1"/>
</dbReference>
<sequence>MEKRKIIVGSRDSSLAVAQTKLVMDTIAANHPELELELVTMKTTGDVILDKSLDKIGGKGLFVKELDRALRDRKVDVTVHSLKDMPMDTPEDLPILAFSKRGDPSDALILPYGTKVFDDTKPIGCGSARRNLQLKKLYPNVQTKLIRGNVVTRLAKLDAGEYSALVLACSGLHRLDLGYRISRIFTYDEMIPAAGQGILAIQGRAGENYDFLECVNDKHAEYAAIAERAFVRELDGGCSSPIAAHAELADDKMKLTGLYYDEETGQHVIGFAIGKAEDGEQMGVDLANRLKGEIPR</sequence>
<comment type="function">
    <text evidence="1 8">Tetrapolymerization of the monopyrrole PBG into the hydroxymethylbilane pre-uroporphyrinogen in several discrete steps.</text>
</comment>
<evidence type="ECO:0000259" key="9">
    <source>
        <dbReference type="Pfam" id="PF01379"/>
    </source>
</evidence>
<dbReference type="RefSeq" id="WP_092752419.1">
    <property type="nucleotide sequence ID" value="NZ_FOCG01000001.1"/>
</dbReference>
<dbReference type="NCBIfam" id="TIGR00212">
    <property type="entry name" value="hemC"/>
    <property type="match status" value="1"/>
</dbReference>
<comment type="similarity">
    <text evidence="3 8">Belongs to the HMBS family.</text>
</comment>
<dbReference type="FunFam" id="3.40.190.10:FF:000004">
    <property type="entry name" value="Porphobilinogen deaminase"/>
    <property type="match status" value="1"/>
</dbReference>
<keyword evidence="6 8" id="KW-0627">Porphyrin biosynthesis</keyword>
<dbReference type="GO" id="GO:0004418">
    <property type="term" value="F:hydroxymethylbilane synthase activity"/>
    <property type="evidence" value="ECO:0007669"/>
    <property type="project" value="UniProtKB-UniRule"/>
</dbReference>
<dbReference type="Gene3D" id="3.40.190.10">
    <property type="entry name" value="Periplasmic binding protein-like II"/>
    <property type="match status" value="2"/>
</dbReference>
<evidence type="ECO:0000313" key="11">
    <source>
        <dbReference type="EMBL" id="SEM65293.1"/>
    </source>
</evidence>